<dbReference type="AlphaFoldDB" id="A0A0D1X7H1"/>
<feature type="compositionally biased region" description="Acidic residues" evidence="1">
    <location>
        <begin position="70"/>
        <end position="91"/>
    </location>
</feature>
<dbReference type="RefSeq" id="XP_016229379.1">
    <property type="nucleotide sequence ID" value="XM_016365730.1"/>
</dbReference>
<evidence type="ECO:0000313" key="2">
    <source>
        <dbReference type="EMBL" id="KIV97805.1"/>
    </source>
</evidence>
<proteinExistence type="predicted"/>
<dbReference type="VEuPathDB" id="FungiDB:PV10_01512"/>
<accession>A0A0D1X7H1</accession>
<protein>
    <submittedName>
        <fullName evidence="2">Uncharacterized protein</fullName>
    </submittedName>
</protein>
<feature type="region of interest" description="Disordered" evidence="1">
    <location>
        <begin position="48"/>
        <end position="109"/>
    </location>
</feature>
<name>A0A0D1X7H1_EXOME</name>
<dbReference type="OrthoDB" id="66964at2759"/>
<reference evidence="2 3" key="1">
    <citation type="submission" date="2015-01" db="EMBL/GenBank/DDBJ databases">
        <title>The Genome Sequence of Exophiala mesophila CBS40295.</title>
        <authorList>
            <consortium name="The Broad Institute Genomics Platform"/>
            <person name="Cuomo C."/>
            <person name="de Hoog S."/>
            <person name="Gorbushina A."/>
            <person name="Stielow B."/>
            <person name="Teixiera M."/>
            <person name="Abouelleil A."/>
            <person name="Chapman S.B."/>
            <person name="Priest M."/>
            <person name="Young S.K."/>
            <person name="Wortman J."/>
            <person name="Nusbaum C."/>
            <person name="Birren B."/>
        </authorList>
    </citation>
    <scope>NUCLEOTIDE SEQUENCE [LARGE SCALE GENOMIC DNA]</scope>
    <source>
        <strain evidence="2 3">CBS 40295</strain>
    </source>
</reference>
<dbReference type="STRING" id="212818.A0A0D1X7H1"/>
<organism evidence="2 3">
    <name type="scientific">Exophiala mesophila</name>
    <name type="common">Black yeast-like fungus</name>
    <dbReference type="NCBI Taxonomy" id="212818"/>
    <lineage>
        <taxon>Eukaryota</taxon>
        <taxon>Fungi</taxon>
        <taxon>Dikarya</taxon>
        <taxon>Ascomycota</taxon>
        <taxon>Pezizomycotina</taxon>
        <taxon>Eurotiomycetes</taxon>
        <taxon>Chaetothyriomycetidae</taxon>
        <taxon>Chaetothyriales</taxon>
        <taxon>Herpotrichiellaceae</taxon>
        <taxon>Exophiala</taxon>
    </lineage>
</organism>
<sequence length="329" mass="36679">MVPPISPQILEQNPQFAKLWKHLTTEILDVDASQKSLNEKRRWVPRLAPDNIVSGGDAVSHLNRSKTDDNHEEDEEEDQDGEEEGGEDDAPQDWNGPTEKKRKKEQRKDIDQQIEDLRIRQARREILSFSLSQAAYSTDGPSREESLSREEHHTRGTSWTDSATLSPEIKDILLLVSTSLEQDDETLLPQEDRDRFIANLDTISSAVGQYLITTEKRLAQLAQLASLATTVGNGNGDGHGHDTGSDKLSITTTGLPTTNSPQTPPSNLSTHLTLQLQHLNHLHTTSLPTSLTRLHEVNLKLQTSQLHALQTLLTRLEKNDGFKGSGYVT</sequence>
<dbReference type="Proteomes" id="UP000054302">
    <property type="component" value="Unassembled WGS sequence"/>
</dbReference>
<feature type="compositionally biased region" description="Basic and acidic residues" evidence="1">
    <location>
        <begin position="141"/>
        <end position="154"/>
    </location>
</feature>
<dbReference type="GeneID" id="27319357"/>
<keyword evidence="3" id="KW-1185">Reference proteome</keyword>
<dbReference type="EMBL" id="KN847520">
    <property type="protein sequence ID" value="KIV97805.1"/>
    <property type="molecule type" value="Genomic_DNA"/>
</dbReference>
<evidence type="ECO:0000313" key="3">
    <source>
        <dbReference type="Proteomes" id="UP000054302"/>
    </source>
</evidence>
<evidence type="ECO:0000256" key="1">
    <source>
        <dbReference type="SAM" id="MobiDB-lite"/>
    </source>
</evidence>
<gene>
    <name evidence="2" type="ORF">PV10_01512</name>
</gene>
<feature type="region of interest" description="Disordered" evidence="1">
    <location>
        <begin position="134"/>
        <end position="162"/>
    </location>
</feature>
<dbReference type="HOGENOM" id="CLU_844766_0_0_1"/>